<accession>A0ACB8T0S7</accession>
<proteinExistence type="predicted"/>
<organism evidence="1 2">
    <name type="scientific">Artomyces pyxidatus</name>
    <dbReference type="NCBI Taxonomy" id="48021"/>
    <lineage>
        <taxon>Eukaryota</taxon>
        <taxon>Fungi</taxon>
        <taxon>Dikarya</taxon>
        <taxon>Basidiomycota</taxon>
        <taxon>Agaricomycotina</taxon>
        <taxon>Agaricomycetes</taxon>
        <taxon>Russulales</taxon>
        <taxon>Auriscalpiaceae</taxon>
        <taxon>Artomyces</taxon>
    </lineage>
</organism>
<comment type="caution">
    <text evidence="1">The sequence shown here is derived from an EMBL/GenBank/DDBJ whole genome shotgun (WGS) entry which is preliminary data.</text>
</comment>
<dbReference type="EMBL" id="MU277211">
    <property type="protein sequence ID" value="KAI0061696.1"/>
    <property type="molecule type" value="Genomic_DNA"/>
</dbReference>
<name>A0ACB8T0S7_9AGAM</name>
<sequence>MSGPPVSVKRSLGSCSNPSCGYYGQVAAKAPLKCSKCKSAKYCDKNCQRAHWPQHKEYCKVWADSSANNGEVPVAQIKLKMAHLIWLVRGMPEYAAYMFKEYAYWKTKGKRGCMEFQFDRWEELYEAIKVIEAQPIYEEVPFCGMPGSPSYAGYVPGEGSVAIKLPRRRVKAGEELQFVKAVDDHMHFTTNENRPNLQRALDLALKSDNMFVVSVTVELEGTYSTHLYDFIYRNTSWVPDQ</sequence>
<keyword evidence="2" id="KW-1185">Reference proteome</keyword>
<reference evidence="1" key="2">
    <citation type="journal article" date="2022" name="New Phytol.">
        <title>Evolutionary transition to the ectomycorrhizal habit in the genomes of a hyperdiverse lineage of mushroom-forming fungi.</title>
        <authorList>
            <person name="Looney B."/>
            <person name="Miyauchi S."/>
            <person name="Morin E."/>
            <person name="Drula E."/>
            <person name="Courty P.E."/>
            <person name="Kohler A."/>
            <person name="Kuo A."/>
            <person name="LaButti K."/>
            <person name="Pangilinan J."/>
            <person name="Lipzen A."/>
            <person name="Riley R."/>
            <person name="Andreopoulos W."/>
            <person name="He G."/>
            <person name="Johnson J."/>
            <person name="Nolan M."/>
            <person name="Tritt A."/>
            <person name="Barry K.W."/>
            <person name="Grigoriev I.V."/>
            <person name="Nagy L.G."/>
            <person name="Hibbett D."/>
            <person name="Henrissat B."/>
            <person name="Matheny P.B."/>
            <person name="Labbe J."/>
            <person name="Martin F.M."/>
        </authorList>
    </citation>
    <scope>NUCLEOTIDE SEQUENCE</scope>
    <source>
        <strain evidence="1">HHB10654</strain>
    </source>
</reference>
<evidence type="ECO:0000313" key="2">
    <source>
        <dbReference type="Proteomes" id="UP000814140"/>
    </source>
</evidence>
<gene>
    <name evidence="1" type="ORF">BV25DRAFT_1886486</name>
</gene>
<reference evidence="1" key="1">
    <citation type="submission" date="2021-03" db="EMBL/GenBank/DDBJ databases">
        <authorList>
            <consortium name="DOE Joint Genome Institute"/>
            <person name="Ahrendt S."/>
            <person name="Looney B.P."/>
            <person name="Miyauchi S."/>
            <person name="Morin E."/>
            <person name="Drula E."/>
            <person name="Courty P.E."/>
            <person name="Chicoki N."/>
            <person name="Fauchery L."/>
            <person name="Kohler A."/>
            <person name="Kuo A."/>
            <person name="Labutti K."/>
            <person name="Pangilinan J."/>
            <person name="Lipzen A."/>
            <person name="Riley R."/>
            <person name="Andreopoulos W."/>
            <person name="He G."/>
            <person name="Johnson J."/>
            <person name="Barry K.W."/>
            <person name="Grigoriev I.V."/>
            <person name="Nagy L."/>
            <person name="Hibbett D."/>
            <person name="Henrissat B."/>
            <person name="Matheny P.B."/>
            <person name="Labbe J."/>
            <person name="Martin F."/>
        </authorList>
    </citation>
    <scope>NUCLEOTIDE SEQUENCE</scope>
    <source>
        <strain evidence="1">HHB10654</strain>
    </source>
</reference>
<evidence type="ECO:0000313" key="1">
    <source>
        <dbReference type="EMBL" id="KAI0061696.1"/>
    </source>
</evidence>
<dbReference type="Proteomes" id="UP000814140">
    <property type="component" value="Unassembled WGS sequence"/>
</dbReference>
<protein>
    <submittedName>
        <fullName evidence="1">Uncharacterized protein</fullName>
    </submittedName>
</protein>